<dbReference type="PANTHER" id="PTHR46594">
    <property type="entry name" value="P-TYPE CATION-TRANSPORTING ATPASE"/>
    <property type="match status" value="1"/>
</dbReference>
<comment type="subcellular location">
    <subcellularLocation>
        <location evidence="1 12">Membrane</location>
    </subcellularLocation>
</comment>
<feature type="transmembrane region" description="Helical" evidence="12">
    <location>
        <begin position="614"/>
        <end position="636"/>
    </location>
</feature>
<dbReference type="SUPFAM" id="SSF56784">
    <property type="entry name" value="HAD-like"/>
    <property type="match status" value="1"/>
</dbReference>
<dbReference type="Gene3D" id="3.40.50.1000">
    <property type="entry name" value="HAD superfamily/HAD-like"/>
    <property type="match status" value="1"/>
</dbReference>
<dbReference type="SFLD" id="SFLDG00002">
    <property type="entry name" value="C1.7:_P-type_atpase_like"/>
    <property type="match status" value="1"/>
</dbReference>
<dbReference type="AlphaFoldDB" id="A0A453T0B1"/>
<reference evidence="14" key="3">
    <citation type="journal article" date="2017" name="Nature">
        <title>Genome sequence of the progenitor of the wheat D genome Aegilops tauschii.</title>
        <authorList>
            <person name="Luo M.C."/>
            <person name="Gu Y.Q."/>
            <person name="Puiu D."/>
            <person name="Wang H."/>
            <person name="Twardziok S.O."/>
            <person name="Deal K.R."/>
            <person name="Huo N."/>
            <person name="Zhu T."/>
            <person name="Wang L."/>
            <person name="Wang Y."/>
            <person name="McGuire P.E."/>
            <person name="Liu S."/>
            <person name="Long H."/>
            <person name="Ramasamy R.K."/>
            <person name="Rodriguez J.C."/>
            <person name="Van S.L."/>
            <person name="Yuan L."/>
            <person name="Wang Z."/>
            <person name="Xia Z."/>
            <person name="Xiao L."/>
            <person name="Anderson O.D."/>
            <person name="Ouyang S."/>
            <person name="Liang Y."/>
            <person name="Zimin A.V."/>
            <person name="Pertea G."/>
            <person name="Qi P."/>
            <person name="Bennetzen J.L."/>
            <person name="Dai X."/>
            <person name="Dawson M.W."/>
            <person name="Muller H.G."/>
            <person name="Kugler K."/>
            <person name="Rivarola-Duarte L."/>
            <person name="Spannagl M."/>
            <person name="Mayer K.F.X."/>
            <person name="Lu F.H."/>
            <person name="Bevan M.W."/>
            <person name="Leroy P."/>
            <person name="Li P."/>
            <person name="You F.M."/>
            <person name="Sun Q."/>
            <person name="Liu Z."/>
            <person name="Lyons E."/>
            <person name="Wicker T."/>
            <person name="Salzberg S.L."/>
            <person name="Devos K.M."/>
            <person name="Dvorak J."/>
        </authorList>
    </citation>
    <scope>NUCLEOTIDE SEQUENCE [LARGE SCALE GENOMIC DNA]</scope>
    <source>
        <strain evidence="14">cv. AL8/78</strain>
    </source>
</reference>
<reference evidence="14" key="5">
    <citation type="journal article" date="2021" name="G3 (Bethesda)">
        <title>Aegilops tauschii genome assembly Aet v5.0 features greater sequence contiguity and improved annotation.</title>
        <authorList>
            <person name="Wang L."/>
            <person name="Zhu T."/>
            <person name="Rodriguez J.C."/>
            <person name="Deal K.R."/>
            <person name="Dubcovsky J."/>
            <person name="McGuire P.E."/>
            <person name="Lux T."/>
            <person name="Spannagl M."/>
            <person name="Mayer K.F.X."/>
            <person name="Baldrich P."/>
            <person name="Meyers B.C."/>
            <person name="Huo N."/>
            <person name="Gu Y.Q."/>
            <person name="Zhou H."/>
            <person name="Devos K.M."/>
            <person name="Bennetzen J.L."/>
            <person name="Unver T."/>
            <person name="Budak H."/>
            <person name="Gulick P.J."/>
            <person name="Galiba G."/>
            <person name="Kalapos B."/>
            <person name="Nelson D.R."/>
            <person name="Li P."/>
            <person name="You F.M."/>
            <person name="Luo M.C."/>
            <person name="Dvorak J."/>
        </authorList>
    </citation>
    <scope>NUCLEOTIDE SEQUENCE [LARGE SCALE GENOMIC DNA]</scope>
    <source>
        <strain evidence="14">cv. AL8/78</strain>
    </source>
</reference>
<keyword evidence="11 12" id="KW-0472">Membrane</keyword>
<dbReference type="InterPro" id="IPR001757">
    <property type="entry name" value="P_typ_ATPase"/>
</dbReference>
<evidence type="ECO:0000313" key="15">
    <source>
        <dbReference type="Proteomes" id="UP000015105"/>
    </source>
</evidence>
<dbReference type="GO" id="GO:0019829">
    <property type="term" value="F:ATPase-coupled monoatomic cation transmembrane transporter activity"/>
    <property type="evidence" value="ECO:0007669"/>
    <property type="project" value="InterPro"/>
</dbReference>
<dbReference type="SUPFAM" id="SSF81653">
    <property type="entry name" value="Calcium ATPase, transduction domain A"/>
    <property type="match status" value="1"/>
</dbReference>
<dbReference type="GO" id="GO:0016887">
    <property type="term" value="F:ATP hydrolysis activity"/>
    <property type="evidence" value="ECO:0007669"/>
    <property type="project" value="InterPro"/>
</dbReference>
<dbReference type="Pfam" id="PF00702">
    <property type="entry name" value="Hydrolase"/>
    <property type="match status" value="1"/>
</dbReference>
<evidence type="ECO:0000256" key="4">
    <source>
        <dbReference type="ARBA" id="ARBA00022692"/>
    </source>
</evidence>
<dbReference type="SFLD" id="SFLDF00027">
    <property type="entry name" value="p-type_atpase"/>
    <property type="match status" value="1"/>
</dbReference>
<evidence type="ECO:0000256" key="5">
    <source>
        <dbReference type="ARBA" id="ARBA00022723"/>
    </source>
</evidence>
<dbReference type="FunFam" id="2.70.150.10:FF:000002">
    <property type="entry name" value="Copper-transporting ATPase 1, putative"/>
    <property type="match status" value="1"/>
</dbReference>
<organism evidence="14 15">
    <name type="scientific">Aegilops tauschii subsp. strangulata</name>
    <name type="common">Goatgrass</name>
    <dbReference type="NCBI Taxonomy" id="200361"/>
    <lineage>
        <taxon>Eukaryota</taxon>
        <taxon>Viridiplantae</taxon>
        <taxon>Streptophyta</taxon>
        <taxon>Embryophyta</taxon>
        <taxon>Tracheophyta</taxon>
        <taxon>Spermatophyta</taxon>
        <taxon>Magnoliopsida</taxon>
        <taxon>Liliopsida</taxon>
        <taxon>Poales</taxon>
        <taxon>Poaceae</taxon>
        <taxon>BOP clade</taxon>
        <taxon>Pooideae</taxon>
        <taxon>Triticodae</taxon>
        <taxon>Triticeae</taxon>
        <taxon>Triticinae</taxon>
        <taxon>Aegilops</taxon>
    </lineage>
</organism>
<dbReference type="PROSITE" id="PS00154">
    <property type="entry name" value="ATPASE_E1_E2"/>
    <property type="match status" value="1"/>
</dbReference>
<evidence type="ECO:0000256" key="6">
    <source>
        <dbReference type="ARBA" id="ARBA00022737"/>
    </source>
</evidence>
<keyword evidence="12" id="KW-0547">Nucleotide-binding</keyword>
<dbReference type="InterPro" id="IPR044492">
    <property type="entry name" value="P_typ_ATPase_HD_dom"/>
</dbReference>
<feature type="transmembrane region" description="Helical" evidence="12">
    <location>
        <begin position="570"/>
        <end position="594"/>
    </location>
</feature>
<dbReference type="InterPro" id="IPR036163">
    <property type="entry name" value="HMA_dom_sf"/>
</dbReference>
<proteinExistence type="inferred from homology"/>
<evidence type="ECO:0000256" key="3">
    <source>
        <dbReference type="ARBA" id="ARBA00022448"/>
    </source>
</evidence>
<dbReference type="Gramene" id="AET7Gv21175500.2">
    <property type="protein sequence ID" value="AET7Gv21175500.2"/>
    <property type="gene ID" value="AET7Gv21175500"/>
</dbReference>
<reference evidence="14" key="4">
    <citation type="submission" date="2019-03" db="UniProtKB">
        <authorList>
            <consortium name="EnsemblPlants"/>
        </authorList>
    </citation>
    <scope>IDENTIFICATION</scope>
</reference>
<feature type="transmembrane region" description="Helical" evidence="12">
    <location>
        <begin position="318"/>
        <end position="341"/>
    </location>
</feature>
<dbReference type="GO" id="GO:0016020">
    <property type="term" value="C:membrane"/>
    <property type="evidence" value="ECO:0007669"/>
    <property type="project" value="UniProtKB-SubCell"/>
</dbReference>
<dbReference type="Pfam" id="PF00122">
    <property type="entry name" value="E1-E2_ATPase"/>
    <property type="match status" value="1"/>
</dbReference>
<evidence type="ECO:0000256" key="7">
    <source>
        <dbReference type="ARBA" id="ARBA00022967"/>
    </source>
</evidence>
<comment type="similarity">
    <text evidence="2 12">Belongs to the cation transport ATPase (P-type) (TC 3.A.3) family. Type IB subfamily.</text>
</comment>
<dbReference type="InterPro" id="IPR023299">
    <property type="entry name" value="ATPase_P-typ_cyto_dom_N"/>
</dbReference>
<reference evidence="15" key="1">
    <citation type="journal article" date="2014" name="Science">
        <title>Ancient hybridizations among the ancestral genomes of bread wheat.</title>
        <authorList>
            <consortium name="International Wheat Genome Sequencing Consortium,"/>
            <person name="Marcussen T."/>
            <person name="Sandve S.R."/>
            <person name="Heier L."/>
            <person name="Spannagl M."/>
            <person name="Pfeifer M."/>
            <person name="Jakobsen K.S."/>
            <person name="Wulff B.B."/>
            <person name="Steuernagel B."/>
            <person name="Mayer K.F."/>
            <person name="Olsen O.A."/>
        </authorList>
    </citation>
    <scope>NUCLEOTIDE SEQUENCE [LARGE SCALE GENOMIC DNA]</scope>
    <source>
        <strain evidence="15">cv. AL8/78</strain>
    </source>
</reference>
<dbReference type="Gene3D" id="3.40.1110.10">
    <property type="entry name" value="Calcium-transporting ATPase, cytoplasmic domain N"/>
    <property type="match status" value="2"/>
</dbReference>
<feature type="transmembrane region" description="Helical" evidence="12">
    <location>
        <begin position="952"/>
        <end position="975"/>
    </location>
</feature>
<evidence type="ECO:0000256" key="9">
    <source>
        <dbReference type="ARBA" id="ARBA00023008"/>
    </source>
</evidence>
<keyword evidence="6" id="KW-0677">Repeat</keyword>
<dbReference type="InterPro" id="IPR023214">
    <property type="entry name" value="HAD_sf"/>
</dbReference>
<feature type="domain" description="HMA" evidence="13">
    <location>
        <begin position="148"/>
        <end position="214"/>
    </location>
</feature>
<dbReference type="SFLD" id="SFLDS00003">
    <property type="entry name" value="Haloacid_Dehalogenase"/>
    <property type="match status" value="1"/>
</dbReference>
<dbReference type="SUPFAM" id="SSF55008">
    <property type="entry name" value="HMA, heavy metal-associated domain"/>
    <property type="match status" value="3"/>
</dbReference>
<dbReference type="EnsemblPlants" id="AET7Gv21175500.2">
    <property type="protein sequence ID" value="AET7Gv21175500.2"/>
    <property type="gene ID" value="AET7Gv21175500"/>
</dbReference>
<dbReference type="NCBIfam" id="TIGR00003">
    <property type="entry name" value="copper ion binding protein"/>
    <property type="match status" value="2"/>
</dbReference>
<evidence type="ECO:0000256" key="12">
    <source>
        <dbReference type="RuleBase" id="RU362081"/>
    </source>
</evidence>
<keyword evidence="5 12" id="KW-0479">Metal-binding</keyword>
<dbReference type="CDD" id="cd00371">
    <property type="entry name" value="HMA"/>
    <property type="match status" value="2"/>
</dbReference>
<protein>
    <recommendedName>
        <fullName evidence="13">HMA domain-containing protein</fullName>
    </recommendedName>
</protein>
<dbReference type="InterPro" id="IPR006121">
    <property type="entry name" value="HMA_dom"/>
</dbReference>
<dbReference type="Gene3D" id="3.30.70.100">
    <property type="match status" value="3"/>
</dbReference>
<evidence type="ECO:0000259" key="13">
    <source>
        <dbReference type="PROSITE" id="PS50846"/>
    </source>
</evidence>
<evidence type="ECO:0000256" key="2">
    <source>
        <dbReference type="ARBA" id="ARBA00006024"/>
    </source>
</evidence>
<dbReference type="InterPro" id="IPR018303">
    <property type="entry name" value="ATPase_P-typ_P_site"/>
</dbReference>
<feature type="transmembrane region" description="Helical" evidence="12">
    <location>
        <begin position="981"/>
        <end position="1001"/>
    </location>
</feature>
<feature type="domain" description="HMA" evidence="13">
    <location>
        <begin position="222"/>
        <end position="288"/>
    </location>
</feature>
<dbReference type="InterPro" id="IPR036412">
    <property type="entry name" value="HAD-like_sf"/>
</dbReference>
<dbReference type="GO" id="GO:0005507">
    <property type="term" value="F:copper ion binding"/>
    <property type="evidence" value="ECO:0007669"/>
    <property type="project" value="InterPro"/>
</dbReference>
<dbReference type="SUPFAM" id="SSF81665">
    <property type="entry name" value="Calcium ATPase, transmembrane domain M"/>
    <property type="match status" value="1"/>
</dbReference>
<dbReference type="FunFam" id="3.40.1110.10:FF:000190">
    <property type="entry name" value="Copper-transporting ATPase RAN1"/>
    <property type="match status" value="1"/>
</dbReference>
<dbReference type="NCBIfam" id="TIGR01494">
    <property type="entry name" value="ATPase_P-type"/>
    <property type="match status" value="2"/>
</dbReference>
<keyword evidence="9" id="KW-0186">Copper</keyword>
<dbReference type="CDD" id="cd02094">
    <property type="entry name" value="P-type_ATPase_Cu-like"/>
    <property type="match status" value="1"/>
</dbReference>
<dbReference type="InterPro" id="IPR023298">
    <property type="entry name" value="ATPase_P-typ_TM_dom_sf"/>
</dbReference>
<dbReference type="Proteomes" id="UP000015105">
    <property type="component" value="Chromosome 7D"/>
</dbReference>
<keyword evidence="15" id="KW-1185">Reference proteome</keyword>
<dbReference type="PROSITE" id="PS50846">
    <property type="entry name" value="HMA_2"/>
    <property type="match status" value="3"/>
</dbReference>
<feature type="transmembrane region" description="Helical" evidence="12">
    <location>
        <begin position="387"/>
        <end position="409"/>
    </location>
</feature>
<evidence type="ECO:0000256" key="11">
    <source>
        <dbReference type="ARBA" id="ARBA00023136"/>
    </source>
</evidence>
<feature type="transmembrane region" description="Helical" evidence="12">
    <location>
        <begin position="353"/>
        <end position="375"/>
    </location>
</feature>
<dbReference type="GO" id="GO:0005524">
    <property type="term" value="F:ATP binding"/>
    <property type="evidence" value="ECO:0007669"/>
    <property type="project" value="UniProtKB-UniRule"/>
</dbReference>
<dbReference type="NCBIfam" id="TIGR01525">
    <property type="entry name" value="ATPase-IB_hvy"/>
    <property type="match status" value="1"/>
</dbReference>
<keyword evidence="3" id="KW-0813">Transport</keyword>
<dbReference type="PRINTS" id="PR00942">
    <property type="entry name" value="CUATPASEI"/>
</dbReference>
<dbReference type="FunFam" id="3.40.50.1000:FF:000031">
    <property type="entry name" value="Probable copper-transporting ATPase HMA5"/>
    <property type="match status" value="1"/>
</dbReference>
<keyword evidence="10" id="KW-0406">Ion transport</keyword>
<evidence type="ECO:0000256" key="8">
    <source>
        <dbReference type="ARBA" id="ARBA00022989"/>
    </source>
</evidence>
<dbReference type="PRINTS" id="PR00119">
    <property type="entry name" value="CATATPASE"/>
</dbReference>
<evidence type="ECO:0000256" key="1">
    <source>
        <dbReference type="ARBA" id="ARBA00004370"/>
    </source>
</evidence>
<dbReference type="Gene3D" id="2.70.150.10">
    <property type="entry name" value="Calcium-transporting ATPase, cytoplasmic transduction domain A"/>
    <property type="match status" value="1"/>
</dbReference>
<keyword evidence="8 12" id="KW-1133">Transmembrane helix</keyword>
<feature type="domain" description="HMA" evidence="13">
    <location>
        <begin position="66"/>
        <end position="132"/>
    </location>
</feature>
<dbReference type="InterPro" id="IPR006122">
    <property type="entry name" value="HMA_Cu_ion-bd"/>
</dbReference>
<name>A0A453T0B1_AEGTS</name>
<dbReference type="InterPro" id="IPR017969">
    <property type="entry name" value="Heavy-metal-associated_CS"/>
</dbReference>
<evidence type="ECO:0000313" key="14">
    <source>
        <dbReference type="EnsemblPlants" id="AET7Gv21175500.2"/>
    </source>
</evidence>
<dbReference type="InterPro" id="IPR059000">
    <property type="entry name" value="ATPase_P-type_domA"/>
</dbReference>
<evidence type="ECO:0000256" key="10">
    <source>
        <dbReference type="ARBA" id="ARBA00023065"/>
    </source>
</evidence>
<dbReference type="Pfam" id="PF00403">
    <property type="entry name" value="HMA"/>
    <property type="match status" value="2"/>
</dbReference>
<sequence length="1018" mass="108745">PPRKYSHLRRPPPPLTAMAHLQLAAVAGGGRAGDDMEDVALLGSYDEEMGGAAPAGGGRGGAEEDAEAHVRVTGMTCSACTGAVEAAVSARRGVRRVAVSLLQNRARVVFDPALVKVEDIIEAIEDAGFDAEILPDSAVPQPKSQKTLSAQFRIGGMTCANCVNSVEGILKKQPGIKGAVVALATSLGEVEYDPSTISKDEIVQAIEDAGFEAAFLQSSEQDKILLGLTGIHTERDADILHDILKKMNGLREFAVNTTLSEVEIVFDPEAVGLRSIVDTIEMGSNGRFKAHVQNPYSRGASNDAHEASKMLHLLCSSLFLSIPVFFIRMICPSIPFISTLLLRHCGPFHMGDLVNWILVSIVQFVIGKRFYIAAYRALRHGSTNMDVLVVLGTTASYVYSVCALLYGAFTGFQPPIYFETSAMIITFVLFGKYLEVLAKGKTSDAIKKLVELVPATAILLLKDKEGKYVGEREIDALLVQPGDVLKVLPGSKVPSDGVVVWGTSHINESMITGESAPMPKEVSSVVIGGTINLQGILHIQATKVGSGTVLSQIISLVETAQMSKAPIQKFADYVASIFVPIVITLSILTFSVWFLCGSFGAYPHSWFDGTSNCFVFSLMFSISVVVIACPCALGLATPTAVMVATGIGANHGVLVKGGDALERAQNVNYVIFDKTGTLTQGKAVVTTAKVFSGMDLGDFLTLVASAEASSEHPLAKAVLEYAFHFHFFGKLPSSKDGIEQRKEQILSQWLLEAEDFSAVPGKGVQCLINDKKVLIGNRALMNENGVTVPPEAESFLVDLELNAKTGILVAYDSSFVGLMGIADPLKREAAVVVEGLKKMGIHPVMLTGDNWRTAQAVAKEVGIEDVRAEVMPAGKADVVRSLQKDGSIVAMVGDGINDSPALAAADVGMAIGGGTDIAIEAADYVLVRNNLEDVITAIDLSRKTFNRIRWNYFFAMAYNVVAIPVAAGALFPLTGLQMPPWLAGACMAFSSVSVVCSSLLLRRYRKPRLTTLLQITVE</sequence>
<dbReference type="InterPro" id="IPR027256">
    <property type="entry name" value="P-typ_ATPase_IB"/>
</dbReference>
<dbReference type="PROSITE" id="PS01047">
    <property type="entry name" value="HMA_1"/>
    <property type="match status" value="2"/>
</dbReference>
<dbReference type="PANTHER" id="PTHR46594:SF6">
    <property type="entry name" value="COPPER-TRANSPORTING ATPASE RAN1"/>
    <property type="match status" value="1"/>
</dbReference>
<keyword evidence="7" id="KW-1278">Translocase</keyword>
<reference evidence="15" key="2">
    <citation type="journal article" date="2017" name="Nat. Plants">
        <title>The Aegilops tauschii genome reveals multiple impacts of transposons.</title>
        <authorList>
            <person name="Zhao G."/>
            <person name="Zou C."/>
            <person name="Li K."/>
            <person name="Wang K."/>
            <person name="Li T."/>
            <person name="Gao L."/>
            <person name="Zhang X."/>
            <person name="Wang H."/>
            <person name="Yang Z."/>
            <person name="Liu X."/>
            <person name="Jiang W."/>
            <person name="Mao L."/>
            <person name="Kong X."/>
            <person name="Jiao Y."/>
            <person name="Jia J."/>
        </authorList>
    </citation>
    <scope>NUCLEOTIDE SEQUENCE [LARGE SCALE GENOMIC DNA]</scope>
    <source>
        <strain evidence="15">cv. AL8/78</strain>
    </source>
</reference>
<dbReference type="InterPro" id="IPR008250">
    <property type="entry name" value="ATPase_P-typ_transduc_dom_A_sf"/>
</dbReference>
<keyword evidence="12" id="KW-0067">ATP-binding</keyword>
<feature type="transmembrane region" description="Helical" evidence="12">
    <location>
        <begin position="415"/>
        <end position="434"/>
    </location>
</feature>
<dbReference type="STRING" id="200361.A0A453T0B1"/>
<dbReference type="FunFam" id="3.30.70.100:FF:000005">
    <property type="entry name" value="Copper-exporting P-type ATPase A"/>
    <property type="match status" value="2"/>
</dbReference>
<accession>A0A453T0B1</accession>
<keyword evidence="4 12" id="KW-0812">Transmembrane</keyword>